<keyword evidence="12" id="KW-1185">Reference proteome</keyword>
<keyword evidence="7 10" id="KW-0472">Membrane</keyword>
<evidence type="ECO:0000256" key="10">
    <source>
        <dbReference type="SAM" id="Phobius"/>
    </source>
</evidence>
<comment type="caution">
    <text evidence="11">The sequence shown here is derived from an EMBL/GenBank/DDBJ whole genome shotgun (WGS) entry which is preliminary data.</text>
</comment>
<comment type="subcellular location">
    <subcellularLocation>
        <location evidence="1">Cell membrane</location>
        <topology evidence="1">Multi-pass membrane protein</topology>
    </subcellularLocation>
</comment>
<dbReference type="Pfam" id="PF02949">
    <property type="entry name" value="7tm_6"/>
    <property type="match status" value="1"/>
</dbReference>
<evidence type="ECO:0000256" key="9">
    <source>
        <dbReference type="ARBA" id="ARBA00023224"/>
    </source>
</evidence>
<evidence type="ECO:0000256" key="7">
    <source>
        <dbReference type="ARBA" id="ARBA00023136"/>
    </source>
</evidence>
<dbReference type="GO" id="GO:0004984">
    <property type="term" value="F:olfactory receptor activity"/>
    <property type="evidence" value="ECO:0007669"/>
    <property type="project" value="InterPro"/>
</dbReference>
<dbReference type="InterPro" id="IPR004117">
    <property type="entry name" value="7tm6_olfct_rcpt"/>
</dbReference>
<dbReference type="GO" id="GO:0005549">
    <property type="term" value="F:odorant binding"/>
    <property type="evidence" value="ECO:0007669"/>
    <property type="project" value="InterPro"/>
</dbReference>
<keyword evidence="6 10" id="KW-1133">Transmembrane helix</keyword>
<feature type="non-terminal residue" evidence="11">
    <location>
        <position position="379"/>
    </location>
</feature>
<dbReference type="AlphaFoldDB" id="A0A482VNX7"/>
<dbReference type="PANTHER" id="PTHR21137">
    <property type="entry name" value="ODORANT RECEPTOR"/>
    <property type="match status" value="1"/>
</dbReference>
<sequence>PVKQTDPTLYILKIFRAGGVHPDVKVTPFLVFFFFLNCTIVSAVIVLAAVGAVVGILNNDINEVVECLQSVFIYIHILSKHCVLYYNKPLLSQLLKQRSQFLKIEDFNSEVRDQNEGLLVKASRFVNVFMFMTSCVVFSFYMQPYLTGGDLPVSVYVPEGWYYYIHFGFWPLAPCIVASIYGSDALFCAISVPVIIQFRLLAHKIRSWKMEEIKTKDEVTRKEFKQSLKELVDHQNFLFEYCNQINRFNNGIFLNQFLLSVGIICVQLFVVSQKGFKLPNKLKCIGYSFMEIIETGIYCFNAELVSDASEDVGNAAYDAQWYESDDCNVRKDIALIIARAQNRIVFSGYGFVWINLKTFTQIFKTALSFYSYLHNVVLN</sequence>
<keyword evidence="9" id="KW-0807">Transducer</keyword>
<feature type="transmembrane region" description="Helical" evidence="10">
    <location>
        <begin position="29"/>
        <end position="57"/>
    </location>
</feature>
<dbReference type="EMBL" id="QDEB01082918">
    <property type="protein sequence ID" value="RZC34108.1"/>
    <property type="molecule type" value="Genomic_DNA"/>
</dbReference>
<feature type="transmembrane region" description="Helical" evidence="10">
    <location>
        <begin position="161"/>
        <end position="178"/>
    </location>
</feature>
<evidence type="ECO:0000256" key="3">
    <source>
        <dbReference type="ARBA" id="ARBA00022606"/>
    </source>
</evidence>
<keyword evidence="3" id="KW-0716">Sensory transduction</keyword>
<evidence type="ECO:0000256" key="4">
    <source>
        <dbReference type="ARBA" id="ARBA00022692"/>
    </source>
</evidence>
<organism evidence="11 12">
    <name type="scientific">Asbolus verrucosus</name>
    <name type="common">Desert ironclad beetle</name>
    <dbReference type="NCBI Taxonomy" id="1661398"/>
    <lineage>
        <taxon>Eukaryota</taxon>
        <taxon>Metazoa</taxon>
        <taxon>Ecdysozoa</taxon>
        <taxon>Arthropoda</taxon>
        <taxon>Hexapoda</taxon>
        <taxon>Insecta</taxon>
        <taxon>Pterygota</taxon>
        <taxon>Neoptera</taxon>
        <taxon>Endopterygota</taxon>
        <taxon>Coleoptera</taxon>
        <taxon>Polyphaga</taxon>
        <taxon>Cucujiformia</taxon>
        <taxon>Tenebrionidae</taxon>
        <taxon>Pimeliinae</taxon>
        <taxon>Asbolus</taxon>
    </lineage>
</organism>
<dbReference type="PANTHER" id="PTHR21137:SF35">
    <property type="entry name" value="ODORANT RECEPTOR 19A-RELATED"/>
    <property type="match status" value="1"/>
</dbReference>
<feature type="transmembrane region" description="Helical" evidence="10">
    <location>
        <begin position="122"/>
        <end position="141"/>
    </location>
</feature>
<dbReference type="GO" id="GO:0007165">
    <property type="term" value="P:signal transduction"/>
    <property type="evidence" value="ECO:0007669"/>
    <property type="project" value="UniProtKB-KW"/>
</dbReference>
<feature type="transmembrane region" description="Helical" evidence="10">
    <location>
        <begin position="253"/>
        <end position="271"/>
    </location>
</feature>
<dbReference type="OrthoDB" id="6676262at2759"/>
<keyword evidence="2" id="KW-1003">Cell membrane</keyword>
<accession>A0A482VNX7</accession>
<dbReference type="GO" id="GO:0005886">
    <property type="term" value="C:plasma membrane"/>
    <property type="evidence" value="ECO:0007669"/>
    <property type="project" value="UniProtKB-SubCell"/>
</dbReference>
<gene>
    <name evidence="11" type="ORF">BDFB_005342</name>
</gene>
<evidence type="ECO:0000256" key="2">
    <source>
        <dbReference type="ARBA" id="ARBA00022475"/>
    </source>
</evidence>
<name>A0A482VNX7_ASBVE</name>
<feature type="non-terminal residue" evidence="11">
    <location>
        <position position="1"/>
    </location>
</feature>
<evidence type="ECO:0000313" key="11">
    <source>
        <dbReference type="EMBL" id="RZC34108.1"/>
    </source>
</evidence>
<protein>
    <recommendedName>
        <fullName evidence="13">7tm 6 domain containing protein</fullName>
    </recommendedName>
</protein>
<evidence type="ECO:0008006" key="13">
    <source>
        <dbReference type="Google" id="ProtNLM"/>
    </source>
</evidence>
<evidence type="ECO:0000256" key="8">
    <source>
        <dbReference type="ARBA" id="ARBA00023170"/>
    </source>
</evidence>
<evidence type="ECO:0000256" key="5">
    <source>
        <dbReference type="ARBA" id="ARBA00022725"/>
    </source>
</evidence>
<keyword evidence="4 10" id="KW-0812">Transmembrane</keyword>
<evidence type="ECO:0000256" key="6">
    <source>
        <dbReference type="ARBA" id="ARBA00022989"/>
    </source>
</evidence>
<evidence type="ECO:0000313" key="12">
    <source>
        <dbReference type="Proteomes" id="UP000292052"/>
    </source>
</evidence>
<proteinExistence type="predicted"/>
<keyword evidence="5" id="KW-0552">Olfaction</keyword>
<keyword evidence="8" id="KW-0675">Receptor</keyword>
<dbReference type="Proteomes" id="UP000292052">
    <property type="component" value="Unassembled WGS sequence"/>
</dbReference>
<reference evidence="11 12" key="1">
    <citation type="submission" date="2017-03" db="EMBL/GenBank/DDBJ databases">
        <title>Genome of the blue death feigning beetle - Asbolus verrucosus.</title>
        <authorList>
            <person name="Rider S.D."/>
        </authorList>
    </citation>
    <scope>NUCLEOTIDE SEQUENCE [LARGE SCALE GENOMIC DNA]</scope>
    <source>
        <strain evidence="11">Butters</strain>
        <tissue evidence="11">Head and leg muscle</tissue>
    </source>
</reference>
<evidence type="ECO:0000256" key="1">
    <source>
        <dbReference type="ARBA" id="ARBA00004651"/>
    </source>
</evidence>